<dbReference type="Gene3D" id="1.20.5.170">
    <property type="match status" value="1"/>
</dbReference>
<name>A0ABN6QGD7_9BACT</name>
<organism evidence="2 3">
    <name type="scientific">Akkermansia biwaensis</name>
    <dbReference type="NCBI Taxonomy" id="2946555"/>
    <lineage>
        <taxon>Bacteria</taxon>
        <taxon>Pseudomonadati</taxon>
        <taxon>Verrucomicrobiota</taxon>
        <taxon>Verrucomicrobiia</taxon>
        <taxon>Verrucomicrobiales</taxon>
        <taxon>Akkermansiaceae</taxon>
        <taxon>Akkermansia</taxon>
    </lineage>
</organism>
<evidence type="ECO:0008006" key="4">
    <source>
        <dbReference type="Google" id="ProtNLM"/>
    </source>
</evidence>
<accession>A0ABN6QGD7</accession>
<gene>
    <name evidence="2" type="ORF">Abiwalacus_09460</name>
</gene>
<feature type="compositionally biased region" description="Basic and acidic residues" evidence="1">
    <location>
        <begin position="60"/>
        <end position="69"/>
    </location>
</feature>
<proteinExistence type="predicted"/>
<protein>
    <recommendedName>
        <fullName evidence="4">Lipoprotein</fullName>
    </recommendedName>
</protein>
<evidence type="ECO:0000313" key="2">
    <source>
        <dbReference type="EMBL" id="BDL43372.1"/>
    </source>
</evidence>
<feature type="region of interest" description="Disordered" evidence="1">
    <location>
        <begin position="40"/>
        <end position="69"/>
    </location>
</feature>
<sequence length="69" mass="7800">MNTHIFLLATLALLPACSFEGGIFDSNTAAKARIHQLEQDNASLQQQQKQLQKRNQSLKGEQKNVRSQY</sequence>
<feature type="compositionally biased region" description="Low complexity" evidence="1">
    <location>
        <begin position="44"/>
        <end position="59"/>
    </location>
</feature>
<evidence type="ECO:0000313" key="3">
    <source>
        <dbReference type="Proteomes" id="UP001062263"/>
    </source>
</evidence>
<evidence type="ECO:0000256" key="1">
    <source>
        <dbReference type="SAM" id="MobiDB-lite"/>
    </source>
</evidence>
<keyword evidence="3" id="KW-1185">Reference proteome</keyword>
<dbReference type="Proteomes" id="UP001062263">
    <property type="component" value="Chromosome"/>
</dbReference>
<dbReference type="RefSeq" id="WP_215435498.1">
    <property type="nucleotide sequence ID" value="NZ_AP025943.1"/>
</dbReference>
<dbReference type="EMBL" id="AP025943">
    <property type="protein sequence ID" value="BDL43372.1"/>
    <property type="molecule type" value="Genomic_DNA"/>
</dbReference>
<reference evidence="2" key="1">
    <citation type="submission" date="2022-06" db="EMBL/GenBank/DDBJ databases">
        <title>Akkermansia biwalacus sp. nov., an anaerobic mucin-degrading bacterium isolated from human intestine.</title>
        <authorList>
            <person name="Kobayashi Y."/>
            <person name="Inoue S."/>
            <person name="Kawahara T."/>
            <person name="Kohda N."/>
        </authorList>
    </citation>
    <scope>NUCLEOTIDE SEQUENCE</scope>
    <source>
        <strain evidence="2">WON2089</strain>
    </source>
</reference>